<dbReference type="EMBL" id="JAULSN010000004">
    <property type="protein sequence ID" value="KAK3374199.1"/>
    <property type="molecule type" value="Genomic_DNA"/>
</dbReference>
<proteinExistence type="predicted"/>
<keyword evidence="1" id="KW-0732">Signal</keyword>
<sequence length="92" mass="10262">MVFLGRLVCALVCCFLRLSCPFFPSCLCRRGFLHVRPPTPLHTRRTFHRVRAGLPHNRDGIDQTLKSLITAAHRPTISHLSVLASLPSACSL</sequence>
<evidence type="ECO:0000256" key="1">
    <source>
        <dbReference type="SAM" id="SignalP"/>
    </source>
</evidence>
<reference evidence="2" key="2">
    <citation type="submission" date="2023-06" db="EMBL/GenBank/DDBJ databases">
        <authorList>
            <consortium name="Lawrence Berkeley National Laboratory"/>
            <person name="Haridas S."/>
            <person name="Hensen N."/>
            <person name="Bonometti L."/>
            <person name="Westerberg I."/>
            <person name="Brannstrom I.O."/>
            <person name="Guillou S."/>
            <person name="Cros-Aarteil S."/>
            <person name="Calhoun S."/>
            <person name="Kuo A."/>
            <person name="Mondo S."/>
            <person name="Pangilinan J."/>
            <person name="Riley R."/>
            <person name="Labutti K."/>
            <person name="Andreopoulos B."/>
            <person name="Lipzen A."/>
            <person name="Chen C."/>
            <person name="Yanf M."/>
            <person name="Daum C."/>
            <person name="Ng V."/>
            <person name="Clum A."/>
            <person name="Steindorff A."/>
            <person name="Ohm R."/>
            <person name="Martin F."/>
            <person name="Silar P."/>
            <person name="Natvig D."/>
            <person name="Lalanne C."/>
            <person name="Gautier V."/>
            <person name="Ament-Velasquez S.L."/>
            <person name="Kruys A."/>
            <person name="Hutchinson M.I."/>
            <person name="Powell A.J."/>
            <person name="Barry K."/>
            <person name="Miller A.N."/>
            <person name="Grigoriev I.V."/>
            <person name="Debuchy R."/>
            <person name="Gladieux P."/>
            <person name="Thoren M.H."/>
            <person name="Johannesson H."/>
        </authorList>
    </citation>
    <scope>NUCLEOTIDE SEQUENCE</scope>
    <source>
        <strain evidence="2">CBS 958.72</strain>
    </source>
</reference>
<protein>
    <recommendedName>
        <fullName evidence="4">Secreted protein</fullName>
    </recommendedName>
</protein>
<comment type="caution">
    <text evidence="2">The sequence shown here is derived from an EMBL/GenBank/DDBJ whole genome shotgun (WGS) entry which is preliminary data.</text>
</comment>
<evidence type="ECO:0008006" key="4">
    <source>
        <dbReference type="Google" id="ProtNLM"/>
    </source>
</evidence>
<accession>A0AAE0KCN5</accession>
<keyword evidence="3" id="KW-1185">Reference proteome</keyword>
<evidence type="ECO:0000313" key="3">
    <source>
        <dbReference type="Proteomes" id="UP001287356"/>
    </source>
</evidence>
<organism evidence="2 3">
    <name type="scientific">Lasiosphaeria ovina</name>
    <dbReference type="NCBI Taxonomy" id="92902"/>
    <lineage>
        <taxon>Eukaryota</taxon>
        <taxon>Fungi</taxon>
        <taxon>Dikarya</taxon>
        <taxon>Ascomycota</taxon>
        <taxon>Pezizomycotina</taxon>
        <taxon>Sordariomycetes</taxon>
        <taxon>Sordariomycetidae</taxon>
        <taxon>Sordariales</taxon>
        <taxon>Lasiosphaeriaceae</taxon>
        <taxon>Lasiosphaeria</taxon>
    </lineage>
</organism>
<feature type="chain" id="PRO_5042258843" description="Secreted protein" evidence="1">
    <location>
        <begin position="29"/>
        <end position="92"/>
    </location>
</feature>
<reference evidence="2" key="1">
    <citation type="journal article" date="2023" name="Mol. Phylogenet. Evol.">
        <title>Genome-scale phylogeny and comparative genomics of the fungal order Sordariales.</title>
        <authorList>
            <person name="Hensen N."/>
            <person name="Bonometti L."/>
            <person name="Westerberg I."/>
            <person name="Brannstrom I.O."/>
            <person name="Guillou S."/>
            <person name="Cros-Aarteil S."/>
            <person name="Calhoun S."/>
            <person name="Haridas S."/>
            <person name="Kuo A."/>
            <person name="Mondo S."/>
            <person name="Pangilinan J."/>
            <person name="Riley R."/>
            <person name="LaButti K."/>
            <person name="Andreopoulos B."/>
            <person name="Lipzen A."/>
            <person name="Chen C."/>
            <person name="Yan M."/>
            <person name="Daum C."/>
            <person name="Ng V."/>
            <person name="Clum A."/>
            <person name="Steindorff A."/>
            <person name="Ohm R.A."/>
            <person name="Martin F."/>
            <person name="Silar P."/>
            <person name="Natvig D.O."/>
            <person name="Lalanne C."/>
            <person name="Gautier V."/>
            <person name="Ament-Velasquez S.L."/>
            <person name="Kruys A."/>
            <person name="Hutchinson M.I."/>
            <person name="Powell A.J."/>
            <person name="Barry K."/>
            <person name="Miller A.N."/>
            <person name="Grigoriev I.V."/>
            <person name="Debuchy R."/>
            <person name="Gladieux P."/>
            <person name="Hiltunen Thoren M."/>
            <person name="Johannesson H."/>
        </authorList>
    </citation>
    <scope>NUCLEOTIDE SEQUENCE</scope>
    <source>
        <strain evidence="2">CBS 958.72</strain>
    </source>
</reference>
<gene>
    <name evidence="2" type="ORF">B0T24DRAFT_625910</name>
</gene>
<dbReference type="Proteomes" id="UP001287356">
    <property type="component" value="Unassembled WGS sequence"/>
</dbReference>
<feature type="signal peptide" evidence="1">
    <location>
        <begin position="1"/>
        <end position="28"/>
    </location>
</feature>
<dbReference type="AlphaFoldDB" id="A0AAE0KCN5"/>
<name>A0AAE0KCN5_9PEZI</name>
<evidence type="ECO:0000313" key="2">
    <source>
        <dbReference type="EMBL" id="KAK3374199.1"/>
    </source>
</evidence>